<dbReference type="GO" id="GO:0016020">
    <property type="term" value="C:membrane"/>
    <property type="evidence" value="ECO:0007669"/>
    <property type="project" value="InterPro"/>
</dbReference>
<evidence type="ECO:0000256" key="7">
    <source>
        <dbReference type="ARBA" id="ARBA00022840"/>
    </source>
</evidence>
<dbReference type="AlphaFoldDB" id="A0AAD1AH20"/>
<dbReference type="GO" id="GO:0005524">
    <property type="term" value="F:ATP binding"/>
    <property type="evidence" value="ECO:0007669"/>
    <property type="project" value="UniProtKB-KW"/>
</dbReference>
<dbReference type="CDD" id="cd16917">
    <property type="entry name" value="HATPase_UhpB-NarQ-NarX-like"/>
    <property type="match status" value="1"/>
</dbReference>
<dbReference type="PROSITE" id="PS00101">
    <property type="entry name" value="HEXAPEP_TRANSFERASES"/>
    <property type="match status" value="1"/>
</dbReference>
<sequence>MIVASVAVLVCAATGLLGEPEWRWSVLMAALLIVRRTRPVVFAVLAAAVSVAHLLLDGGLLLPGDAVLLVAVFSVAAHASEQARSIGLLLGIGYAVSLGGWAIVGSSSSLGAASLIVGLVAISIVVAWALGILERRRVEVVRDARRRRELSERDVAIRGWSAAYEERERISAEMHDVLAHTLTSIVVQAESGRANTSDPQAADAFETISVTSRSALREIRGLLSAEIVSAALPTLGIDDLGELVEGFARSGMSVTLQVTGASQPLTPELSLSVYRVVQESLTNALRHGSGDQAWVGVAWAEETLTVVTTNPIASAPAAPLREQRGIAGMRRRCALYGGSVCYSHGDVFVLTACWPLRAGADGASA</sequence>
<feature type="transmembrane region" description="Helical" evidence="9">
    <location>
        <begin position="42"/>
        <end position="73"/>
    </location>
</feature>
<dbReference type="Gene3D" id="3.30.565.10">
    <property type="entry name" value="Histidine kinase-like ATPase, C-terminal domain"/>
    <property type="match status" value="1"/>
</dbReference>
<dbReference type="InterPro" id="IPR018357">
    <property type="entry name" value="Hexapep_transf_CS"/>
</dbReference>
<dbReference type="InterPro" id="IPR055558">
    <property type="entry name" value="DUF7134"/>
</dbReference>
<feature type="domain" description="DUF7134" evidence="11">
    <location>
        <begin position="3"/>
        <end position="137"/>
    </location>
</feature>
<comment type="catalytic activity">
    <reaction evidence="1">
        <text>ATP + protein L-histidine = ADP + protein N-phospho-L-histidine.</text>
        <dbReference type="EC" id="2.7.13.3"/>
    </reaction>
</comment>
<dbReference type="EC" id="2.7.13.3" evidence="2"/>
<evidence type="ECO:0000256" key="6">
    <source>
        <dbReference type="ARBA" id="ARBA00022777"/>
    </source>
</evidence>
<dbReference type="EMBL" id="CP028130">
    <property type="protein sequence ID" value="AZZ56975.1"/>
    <property type="molecule type" value="Genomic_DNA"/>
</dbReference>
<keyword evidence="8" id="KW-0902">Two-component regulatory system</keyword>
<dbReference type="InterPro" id="IPR036890">
    <property type="entry name" value="HATPase_C_sf"/>
</dbReference>
<feature type="transmembrane region" description="Helical" evidence="9">
    <location>
        <begin position="110"/>
        <end position="133"/>
    </location>
</feature>
<evidence type="ECO:0000259" key="10">
    <source>
        <dbReference type="Pfam" id="PF07730"/>
    </source>
</evidence>
<evidence type="ECO:0000256" key="4">
    <source>
        <dbReference type="ARBA" id="ARBA00022679"/>
    </source>
</evidence>
<evidence type="ECO:0000313" key="12">
    <source>
        <dbReference type="EMBL" id="AZZ56975.1"/>
    </source>
</evidence>
<dbReference type="InterPro" id="IPR011712">
    <property type="entry name" value="Sig_transdc_His_kin_sub3_dim/P"/>
</dbReference>
<keyword evidence="6 12" id="KW-0418">Kinase</keyword>
<feature type="transmembrane region" description="Helical" evidence="9">
    <location>
        <begin position="85"/>
        <end position="104"/>
    </location>
</feature>
<evidence type="ECO:0000256" key="9">
    <source>
        <dbReference type="SAM" id="Phobius"/>
    </source>
</evidence>
<accession>A0AAD1AH20</accession>
<organism evidence="12 13">
    <name type="scientific">Rathayibacter iranicus</name>
    <dbReference type="NCBI Taxonomy" id="59737"/>
    <lineage>
        <taxon>Bacteria</taxon>
        <taxon>Bacillati</taxon>
        <taxon>Actinomycetota</taxon>
        <taxon>Actinomycetes</taxon>
        <taxon>Micrococcales</taxon>
        <taxon>Microbacteriaceae</taxon>
        <taxon>Rathayibacter</taxon>
    </lineage>
</organism>
<keyword evidence="9" id="KW-1133">Transmembrane helix</keyword>
<evidence type="ECO:0000259" key="11">
    <source>
        <dbReference type="Pfam" id="PF23539"/>
    </source>
</evidence>
<dbReference type="Pfam" id="PF23539">
    <property type="entry name" value="DUF7134"/>
    <property type="match status" value="1"/>
</dbReference>
<keyword evidence="7" id="KW-0067">ATP-binding</keyword>
<dbReference type="KEGG" id="ria:C7V51_14635"/>
<dbReference type="InterPro" id="IPR050482">
    <property type="entry name" value="Sensor_HK_TwoCompSys"/>
</dbReference>
<dbReference type="Proteomes" id="UP000283946">
    <property type="component" value="Chromosome"/>
</dbReference>
<dbReference type="GO" id="GO:0000155">
    <property type="term" value="F:phosphorelay sensor kinase activity"/>
    <property type="evidence" value="ECO:0007669"/>
    <property type="project" value="InterPro"/>
</dbReference>
<evidence type="ECO:0000256" key="8">
    <source>
        <dbReference type="ARBA" id="ARBA00023012"/>
    </source>
</evidence>
<dbReference type="Gene3D" id="1.20.5.1930">
    <property type="match status" value="1"/>
</dbReference>
<gene>
    <name evidence="12" type="ORF">C7V51_14635</name>
</gene>
<keyword evidence="4" id="KW-0808">Transferase</keyword>
<dbReference type="PANTHER" id="PTHR24421:SF10">
    <property type="entry name" value="NITRATE_NITRITE SENSOR PROTEIN NARQ"/>
    <property type="match status" value="1"/>
</dbReference>
<feature type="domain" description="Signal transduction histidine kinase subgroup 3 dimerisation and phosphoacceptor" evidence="10">
    <location>
        <begin position="166"/>
        <end position="224"/>
    </location>
</feature>
<evidence type="ECO:0000256" key="5">
    <source>
        <dbReference type="ARBA" id="ARBA00022741"/>
    </source>
</evidence>
<dbReference type="Pfam" id="PF07730">
    <property type="entry name" value="HisKA_3"/>
    <property type="match status" value="1"/>
</dbReference>
<keyword evidence="9" id="KW-0472">Membrane</keyword>
<dbReference type="GO" id="GO:0046983">
    <property type="term" value="F:protein dimerization activity"/>
    <property type="evidence" value="ECO:0007669"/>
    <property type="project" value="InterPro"/>
</dbReference>
<evidence type="ECO:0000256" key="1">
    <source>
        <dbReference type="ARBA" id="ARBA00000085"/>
    </source>
</evidence>
<keyword evidence="3" id="KW-0597">Phosphoprotein</keyword>
<protein>
    <recommendedName>
        <fullName evidence="2">histidine kinase</fullName>
        <ecNumber evidence="2">2.7.13.3</ecNumber>
    </recommendedName>
</protein>
<evidence type="ECO:0000313" key="13">
    <source>
        <dbReference type="Proteomes" id="UP000283946"/>
    </source>
</evidence>
<keyword evidence="9" id="KW-0812">Transmembrane</keyword>
<name>A0AAD1AH20_9MICO</name>
<reference evidence="12 13" key="1">
    <citation type="submission" date="2018-03" db="EMBL/GenBank/DDBJ databases">
        <title>Bacteriophage NCPPB3778 and a type I-E CRISPR drive the evolution of the US Biological Select Agent, Rathayibacter toxicus.</title>
        <authorList>
            <person name="Davis E.W.II."/>
            <person name="Tabima J.F."/>
            <person name="Weisberg A.J."/>
            <person name="Dantas Lopes L."/>
            <person name="Wiseman M.S."/>
            <person name="Wiseman M.S."/>
            <person name="Pupko T."/>
            <person name="Belcher M.S."/>
            <person name="Sechler A.J."/>
            <person name="Tancos M.A."/>
            <person name="Schroeder B.K."/>
            <person name="Murray T.D."/>
            <person name="Luster D.G."/>
            <person name="Schneider W.L."/>
            <person name="Rogers E."/>
            <person name="Andreote F.D."/>
            <person name="Grunwald N.J."/>
            <person name="Putnam M.L."/>
            <person name="Chang J.H."/>
        </authorList>
    </citation>
    <scope>NUCLEOTIDE SEQUENCE [LARGE SCALE GENOMIC DNA]</scope>
    <source>
        <strain evidence="12 13">NCCPB 2253</strain>
    </source>
</reference>
<evidence type="ECO:0000256" key="3">
    <source>
        <dbReference type="ARBA" id="ARBA00022553"/>
    </source>
</evidence>
<proteinExistence type="predicted"/>
<keyword evidence="5" id="KW-0547">Nucleotide-binding</keyword>
<dbReference type="PANTHER" id="PTHR24421">
    <property type="entry name" value="NITRATE/NITRITE SENSOR PROTEIN NARX-RELATED"/>
    <property type="match status" value="1"/>
</dbReference>
<evidence type="ECO:0000256" key="2">
    <source>
        <dbReference type="ARBA" id="ARBA00012438"/>
    </source>
</evidence>